<gene>
    <name evidence="1" type="ORF">EA795_09165</name>
</gene>
<protein>
    <recommendedName>
        <fullName evidence="3">EF-hand domain-containing protein</fullName>
    </recommendedName>
</protein>
<keyword evidence="2" id="KW-1185">Reference proteome</keyword>
<accession>A0ABX9V5B0</accession>
<organism evidence="1 2">
    <name type="scientific">Stutzerimonas nitrititolerans</name>
    <dbReference type="NCBI Taxonomy" id="2482751"/>
    <lineage>
        <taxon>Bacteria</taxon>
        <taxon>Pseudomonadati</taxon>
        <taxon>Pseudomonadota</taxon>
        <taxon>Gammaproteobacteria</taxon>
        <taxon>Pseudomonadales</taxon>
        <taxon>Pseudomonadaceae</taxon>
        <taxon>Stutzerimonas</taxon>
    </lineage>
</organism>
<dbReference type="SUPFAM" id="SSF53955">
    <property type="entry name" value="Lysozyme-like"/>
    <property type="match status" value="1"/>
</dbReference>
<reference evidence="1 2" key="1">
    <citation type="submission" date="2018-10" db="EMBL/GenBank/DDBJ databases">
        <title>Pseudomonas sp. GL14 genome.</title>
        <authorList>
            <person name="Peng J."/>
            <person name="Liu Z.-P."/>
        </authorList>
    </citation>
    <scope>NUCLEOTIDE SEQUENCE [LARGE SCALE GENOMIC DNA]</scope>
    <source>
        <strain evidence="1 2">GL14</strain>
    </source>
</reference>
<dbReference type="PANTHER" id="PTHR34408">
    <property type="entry name" value="FAMILY PROTEIN, PUTATIVE-RELATED"/>
    <property type="match status" value="1"/>
</dbReference>
<dbReference type="Gene3D" id="1.10.530.10">
    <property type="match status" value="1"/>
</dbReference>
<dbReference type="InterPro" id="IPR023346">
    <property type="entry name" value="Lysozyme-like_dom_sf"/>
</dbReference>
<proteinExistence type="predicted"/>
<dbReference type="GeneID" id="84609203"/>
<dbReference type="EMBL" id="RFFL01000006">
    <property type="protein sequence ID" value="RMI01115.1"/>
    <property type="molecule type" value="Genomic_DNA"/>
</dbReference>
<dbReference type="InterPro" id="IPR052354">
    <property type="entry name" value="Cell_Wall_Dynamics_Protein"/>
</dbReference>
<dbReference type="Gene3D" id="2.30.30.40">
    <property type="entry name" value="SH3 Domains"/>
    <property type="match status" value="1"/>
</dbReference>
<evidence type="ECO:0008006" key="3">
    <source>
        <dbReference type="Google" id="ProtNLM"/>
    </source>
</evidence>
<sequence>MAEDRPINWAYPFPGKGTEVDPLQYLTHMAKAKGGYYPTGENGLWHGGVHFDQGTAGAFDQSSVRCIADGEVIAYRIDESYPLSEFVDEVPRINRAAFSTGFVLVKHSLHPPLPANAAGASSSEQTPPVLTLYSLYMHLQDWAGYRAKPHLPRPVFWGGDTYVVDTQGDDLIVRSQPSRSGAEVTRLANGTQVRIGIRDGEYCKLVAVPSGTTNPALVAGEDGELPGYLASKYLKAQKEPEATDQVVMLEQGIPIKAGELIGHPGIYQNHNSAAQSLVHLEVFSCDDVPGFIGRSRAWASRLPDSQKTLLKVHKGASKLIAHRDDIKADNPPKLSDSGSQIGVDLIIPQALLDGLPAANKIQVKTPVESSSTPSTTYWWRLDGLFADENGNPIDGWLAEQDLITTRHSPWEWLDFQWIEDTGTPLEKLAYTLNARGLLDTDEQHNYRAQISKADGGPIMSLARLYEIVDNDKDSVLTGNEMRAALKKPWQAQVLGQLITRYESEWFWNKAKWDELDRLLADEGGQENAVWEVEKNRIEKLSWWGELAGKHGVDEEGKAWHFQAVSLVGSFIKVGRINITIEMLKKVFEGLQDTDEADELLGEIASQINADCEKYKLDTALRLSHFFSQVRQEIGSKCRVVEDFTYSPEGLKSTFRYFRLNPEEASTYGYAGRGRFVSVENQMAIANRAYASRYDNGDIASGDGWRYRGRGLKHLTFKSNYSDFKNYHKSFWGEDVDFVQNPDLLHEDYKYVVRSGIYFWMSNSLFVEADKGSDGSVVDAITRIINEATDSYGKRRENFKRIFEVEEVFKDV</sequence>
<comment type="caution">
    <text evidence="1">The sequence shown here is derived from an EMBL/GenBank/DDBJ whole genome shotgun (WGS) entry which is preliminary data.</text>
</comment>
<evidence type="ECO:0000313" key="2">
    <source>
        <dbReference type="Proteomes" id="UP000269134"/>
    </source>
</evidence>
<name>A0ABX9V5B0_9GAMM</name>
<evidence type="ECO:0000313" key="1">
    <source>
        <dbReference type="EMBL" id="RMI01115.1"/>
    </source>
</evidence>
<dbReference type="RefSeq" id="WP_122076784.1">
    <property type="nucleotide sequence ID" value="NZ_RFFL01000006.1"/>
</dbReference>
<dbReference type="Proteomes" id="UP000269134">
    <property type="component" value="Unassembled WGS sequence"/>
</dbReference>